<feature type="transmembrane region" description="Helical" evidence="1">
    <location>
        <begin position="189"/>
        <end position="211"/>
    </location>
</feature>
<feature type="transmembrane region" description="Helical" evidence="1">
    <location>
        <begin position="261"/>
        <end position="279"/>
    </location>
</feature>
<name>A0ABY4P3V7_9PSEU</name>
<sequence length="309" mass="34214">MRKLRWLVLFPFVVYLYGPFWLARKLFGPYELLNLFKFSTKALPSALRPDDALGQAVDVALERVLTTRALVAAGLLALVLRFAVDPRGAVQHLDEAFDDALTDGFFVLIIAPIAVVFLVPLLVAISRERTETARAGLWPVGVGVFGFALLCAFFEVPVPPVRDAVRAVIRFVTFDSFPMPLIDLEVERLHPLAGAALVWLLLFVVGVAYLAHRNGLARRGFRQRRRLAVLAPLVSVVVVWTTLICKFAWDFPGFAGLSGWRLAVIAYSTPVAATLVAAYELRQLARAEITLRQPVLREPPRSHPAPAAR</sequence>
<dbReference type="RefSeq" id="WP_116113749.1">
    <property type="nucleotide sequence ID" value="NZ_CP091196.1"/>
</dbReference>
<evidence type="ECO:0000256" key="1">
    <source>
        <dbReference type="SAM" id="Phobius"/>
    </source>
</evidence>
<keyword evidence="3" id="KW-1185">Reference proteome</keyword>
<keyword evidence="1" id="KW-0812">Transmembrane</keyword>
<evidence type="ECO:0000313" key="2">
    <source>
        <dbReference type="EMBL" id="UQS27050.1"/>
    </source>
</evidence>
<feature type="transmembrane region" description="Helical" evidence="1">
    <location>
        <begin position="227"/>
        <end position="249"/>
    </location>
</feature>
<feature type="transmembrane region" description="Helical" evidence="1">
    <location>
        <begin position="104"/>
        <end position="125"/>
    </location>
</feature>
<feature type="transmembrane region" description="Helical" evidence="1">
    <location>
        <begin position="137"/>
        <end position="156"/>
    </location>
</feature>
<keyword evidence="1" id="KW-0472">Membrane</keyword>
<evidence type="ECO:0008006" key="4">
    <source>
        <dbReference type="Google" id="ProtNLM"/>
    </source>
</evidence>
<protein>
    <recommendedName>
        <fullName evidence="4">Preprotein translocase subunit TatC</fullName>
    </recommendedName>
</protein>
<evidence type="ECO:0000313" key="3">
    <source>
        <dbReference type="Proteomes" id="UP000830158"/>
    </source>
</evidence>
<proteinExistence type="predicted"/>
<keyword evidence="1" id="KW-1133">Transmembrane helix</keyword>
<feature type="transmembrane region" description="Helical" evidence="1">
    <location>
        <begin position="6"/>
        <end position="23"/>
    </location>
</feature>
<gene>
    <name evidence="2" type="ORF">L1857_31750</name>
</gene>
<organism evidence="2 3">
    <name type="scientific">Amycolatopsis thermalba</name>
    <dbReference type="NCBI Taxonomy" id="944492"/>
    <lineage>
        <taxon>Bacteria</taxon>
        <taxon>Bacillati</taxon>
        <taxon>Actinomycetota</taxon>
        <taxon>Actinomycetes</taxon>
        <taxon>Pseudonocardiales</taxon>
        <taxon>Pseudonocardiaceae</taxon>
        <taxon>Amycolatopsis</taxon>
    </lineage>
</organism>
<reference evidence="2" key="1">
    <citation type="submission" date="2022-01" db="EMBL/GenBank/DDBJ databases">
        <title>PSI-footprinting approach for the identification of protein synthesis inhibitor producers.</title>
        <authorList>
            <person name="Handel F."/>
            <person name="Kulik A."/>
            <person name="Wex K.W."/>
            <person name="Berscheid A."/>
            <person name="Saur J.S."/>
            <person name="Winkler A."/>
            <person name="Wibberg D."/>
            <person name="Kalinowski J."/>
            <person name="Broetz-Oesterhelt H."/>
            <person name="Mast Y."/>
        </authorList>
    </citation>
    <scope>NUCLEOTIDE SEQUENCE</scope>
    <source>
        <strain evidence="2">KNN 49.3e</strain>
    </source>
</reference>
<accession>A0ABY4P3V7</accession>
<dbReference type="EMBL" id="CP091196">
    <property type="protein sequence ID" value="UQS27050.1"/>
    <property type="molecule type" value="Genomic_DNA"/>
</dbReference>
<dbReference type="Proteomes" id="UP000830158">
    <property type="component" value="Chromosome"/>
</dbReference>